<keyword evidence="3 18" id="KW-0820">tRNA-binding</keyword>
<evidence type="ECO:0000256" key="5">
    <source>
        <dbReference type="ARBA" id="ARBA00022741"/>
    </source>
</evidence>
<evidence type="ECO:0000256" key="11">
    <source>
        <dbReference type="ARBA" id="ARBA00058382"/>
    </source>
</evidence>
<dbReference type="Pfam" id="PF02926">
    <property type="entry name" value="THUMP"/>
    <property type="match status" value="1"/>
</dbReference>
<dbReference type="GO" id="GO:0009229">
    <property type="term" value="P:thiamine diphosphate biosynthetic process"/>
    <property type="evidence" value="ECO:0007669"/>
    <property type="project" value="UniProtKB-UniRule"/>
</dbReference>
<dbReference type="SUPFAM" id="SSF143437">
    <property type="entry name" value="THUMP domain-like"/>
    <property type="match status" value="1"/>
</dbReference>
<keyword evidence="8 18" id="KW-0784">Thiamine biosynthesis</keyword>
<dbReference type="PANTHER" id="PTHR43209:SF1">
    <property type="entry name" value="TRNA SULFURTRANSFERASE"/>
    <property type="match status" value="1"/>
</dbReference>
<dbReference type="GO" id="GO:0052837">
    <property type="term" value="P:thiazole biosynthetic process"/>
    <property type="evidence" value="ECO:0007669"/>
    <property type="project" value="TreeGrafter"/>
</dbReference>
<dbReference type="EMBL" id="CAQJ01000068">
    <property type="protein sequence ID" value="CCQ91285.1"/>
    <property type="molecule type" value="Genomic_DNA"/>
</dbReference>
<keyword evidence="21" id="KW-1185">Reference proteome</keyword>
<feature type="domain" description="THUMP" evidence="19">
    <location>
        <begin position="61"/>
        <end position="170"/>
    </location>
</feature>
<evidence type="ECO:0000313" key="20">
    <source>
        <dbReference type="EMBL" id="CCQ91285.1"/>
    </source>
</evidence>
<dbReference type="GO" id="GO:0000049">
    <property type="term" value="F:tRNA binding"/>
    <property type="evidence" value="ECO:0007669"/>
    <property type="project" value="UniProtKB-UniRule"/>
</dbReference>
<keyword evidence="7 18" id="KW-0694">RNA-binding</keyword>
<dbReference type="PANTHER" id="PTHR43209">
    <property type="entry name" value="TRNA SULFURTRANSFERASE"/>
    <property type="match status" value="1"/>
</dbReference>
<dbReference type="Proteomes" id="UP000011704">
    <property type="component" value="Unassembled WGS sequence"/>
</dbReference>
<dbReference type="InterPro" id="IPR050102">
    <property type="entry name" value="tRNA_sulfurtransferase_ThiI"/>
</dbReference>
<feature type="binding site" evidence="18">
    <location>
        <position position="301"/>
    </location>
    <ligand>
        <name>ATP</name>
        <dbReference type="ChEBI" id="CHEBI:30616"/>
    </ligand>
</feature>
<dbReference type="CDD" id="cd11716">
    <property type="entry name" value="THUMP_ThiI"/>
    <property type="match status" value="1"/>
</dbReference>
<dbReference type="STRING" id="1266370.NITGR_610043"/>
<dbReference type="EC" id="2.8.1.4" evidence="13 18"/>
<dbReference type="InterPro" id="IPR020536">
    <property type="entry name" value="ThiI_AANH"/>
</dbReference>
<dbReference type="Gene3D" id="3.30.2130.30">
    <property type="match status" value="1"/>
</dbReference>
<dbReference type="FunCoup" id="M1Z0P4">
    <property type="interactions" value="160"/>
</dbReference>
<feature type="binding site" evidence="18">
    <location>
        <position position="270"/>
    </location>
    <ligand>
        <name>ATP</name>
        <dbReference type="ChEBI" id="CHEBI:30616"/>
    </ligand>
</feature>
<accession>M1Z0P4</accession>
<keyword evidence="5 18" id="KW-0547">Nucleotide-binding</keyword>
<protein>
    <recommendedName>
        <fullName evidence="14 18">Probable tRNA sulfurtransferase</fullName>
        <ecNumber evidence="13 18">2.8.1.4</ecNumber>
    </recommendedName>
    <alternativeName>
        <fullName evidence="15 18">Sulfur carrier protein ThiS sulfurtransferase</fullName>
    </alternativeName>
    <alternativeName>
        <fullName evidence="16 18">Thiamine biosynthesis protein ThiI</fullName>
    </alternativeName>
    <alternativeName>
        <fullName evidence="17 18">tRNA 4-thiouridine synthase</fullName>
    </alternativeName>
</protein>
<comment type="catalytic activity">
    <reaction evidence="9 18">
        <text>[ThiI sulfur-carrier protein]-S-sulfanyl-L-cysteine + a uridine in tRNA + 2 reduced [2Fe-2S]-[ferredoxin] + ATP + H(+) = [ThiI sulfur-carrier protein]-L-cysteine + a 4-thiouridine in tRNA + 2 oxidized [2Fe-2S]-[ferredoxin] + AMP + diphosphate</text>
        <dbReference type="Rhea" id="RHEA:24176"/>
        <dbReference type="Rhea" id="RHEA-COMP:10000"/>
        <dbReference type="Rhea" id="RHEA-COMP:10001"/>
        <dbReference type="Rhea" id="RHEA-COMP:13337"/>
        <dbReference type="Rhea" id="RHEA-COMP:13338"/>
        <dbReference type="Rhea" id="RHEA-COMP:13339"/>
        <dbReference type="Rhea" id="RHEA-COMP:13340"/>
        <dbReference type="ChEBI" id="CHEBI:15378"/>
        <dbReference type="ChEBI" id="CHEBI:29950"/>
        <dbReference type="ChEBI" id="CHEBI:30616"/>
        <dbReference type="ChEBI" id="CHEBI:33019"/>
        <dbReference type="ChEBI" id="CHEBI:33737"/>
        <dbReference type="ChEBI" id="CHEBI:33738"/>
        <dbReference type="ChEBI" id="CHEBI:61963"/>
        <dbReference type="ChEBI" id="CHEBI:65315"/>
        <dbReference type="ChEBI" id="CHEBI:136798"/>
        <dbReference type="ChEBI" id="CHEBI:456215"/>
        <dbReference type="EC" id="2.8.1.4"/>
    </reaction>
</comment>
<dbReference type="SMART" id="SM00981">
    <property type="entry name" value="THUMP"/>
    <property type="match status" value="1"/>
</dbReference>
<comment type="subcellular location">
    <subcellularLocation>
        <location evidence="1 18">Cytoplasm</location>
    </subcellularLocation>
</comment>
<dbReference type="FunFam" id="3.40.50.620:FF:000053">
    <property type="entry name" value="Probable tRNA sulfurtransferase"/>
    <property type="match status" value="1"/>
</dbReference>
<evidence type="ECO:0000256" key="1">
    <source>
        <dbReference type="ARBA" id="ARBA00004496"/>
    </source>
</evidence>
<evidence type="ECO:0000256" key="15">
    <source>
        <dbReference type="ARBA" id="ARBA00075337"/>
    </source>
</evidence>
<evidence type="ECO:0000256" key="2">
    <source>
        <dbReference type="ARBA" id="ARBA00022490"/>
    </source>
</evidence>
<dbReference type="InterPro" id="IPR049961">
    <property type="entry name" value="ThiI_N"/>
</dbReference>
<comment type="pathway">
    <text evidence="18">Cofactor biosynthesis; thiamine diphosphate biosynthesis.</text>
</comment>
<dbReference type="AlphaFoldDB" id="M1Z0P4"/>
<evidence type="ECO:0000256" key="6">
    <source>
        <dbReference type="ARBA" id="ARBA00022840"/>
    </source>
</evidence>
<keyword evidence="6 18" id="KW-0067">ATP-binding</keyword>
<dbReference type="Pfam" id="PF02568">
    <property type="entry name" value="ThiI"/>
    <property type="match status" value="1"/>
</dbReference>
<dbReference type="Gene3D" id="3.40.50.620">
    <property type="entry name" value="HUPs"/>
    <property type="match status" value="1"/>
</dbReference>
<keyword evidence="2 18" id="KW-0963">Cytoplasm</keyword>
<dbReference type="GO" id="GO:0140741">
    <property type="term" value="F:tRNA-uracil-4 sulfurtransferase activity"/>
    <property type="evidence" value="ECO:0007669"/>
    <property type="project" value="UniProtKB-EC"/>
</dbReference>
<dbReference type="GO" id="GO:0005829">
    <property type="term" value="C:cytosol"/>
    <property type="evidence" value="ECO:0007669"/>
    <property type="project" value="TreeGrafter"/>
</dbReference>
<dbReference type="GO" id="GO:0002937">
    <property type="term" value="P:tRNA 4-thiouridine biosynthesis"/>
    <property type="evidence" value="ECO:0007669"/>
    <property type="project" value="TreeGrafter"/>
</dbReference>
<sequence>MTQQCTILVRYDEIGLKGKNRSMFINRLADNIRHALKGLDGIAIQKPHGRIRVDCPMEAADAAGQRLACVPGVASFSLGVAMEPDFEKMAELGVQWIEPLLNHGKHLKFCVKTKRADKRFPQTSTEVNYEVGSRILGRLHERGLEVDIDHADFTLEIEIGQEHTVVFKNRIAGLRGLPVGSSGEVLGLISGGIDSPVALFRIMKRGCRVHGIFFDNQPYMGRGGYDKVKRLSRQLNRYQSRARLYVVPFETIQESIRDHCRAPNRVVLYRRMMYRIAQSVAEKQGYLGLVTGESLGQVASQTLENLNAVSGLVALSVFRPLIGTDKNEIIRQAKELGTYEISIEPQPDCCSVFMPPNPTTKSKIHELEEDEARYSWQELMQSAIEKMEIIEVDELG</sequence>
<evidence type="ECO:0000256" key="10">
    <source>
        <dbReference type="ARBA" id="ARBA00052330"/>
    </source>
</evidence>
<evidence type="ECO:0000256" key="14">
    <source>
        <dbReference type="ARBA" id="ARBA00071867"/>
    </source>
</evidence>
<dbReference type="OrthoDB" id="9773948at2"/>
<evidence type="ECO:0000256" key="9">
    <source>
        <dbReference type="ARBA" id="ARBA00050570"/>
    </source>
</evidence>
<proteinExistence type="inferred from homology"/>
<dbReference type="SUPFAM" id="SSF52402">
    <property type="entry name" value="Adenine nucleotide alpha hydrolases-like"/>
    <property type="match status" value="1"/>
</dbReference>
<comment type="caution">
    <text evidence="20">The sequence shown here is derived from an EMBL/GenBank/DDBJ whole genome shotgun (WGS) entry which is preliminary data.</text>
</comment>
<dbReference type="InParanoid" id="M1Z0P4"/>
<comment type="caution">
    <text evidence="18">Lacks conserved residue(s) required for the propagation of feature annotation.</text>
</comment>
<dbReference type="InterPro" id="IPR054173">
    <property type="entry name" value="ThiI_fer"/>
</dbReference>
<dbReference type="RefSeq" id="WP_005009783.1">
    <property type="nucleotide sequence ID" value="NZ_HG422173.1"/>
</dbReference>
<dbReference type="HAMAP" id="MF_00021">
    <property type="entry name" value="ThiI"/>
    <property type="match status" value="1"/>
</dbReference>
<dbReference type="Pfam" id="PF22025">
    <property type="entry name" value="ThiI_fer"/>
    <property type="match status" value="1"/>
</dbReference>
<comment type="function">
    <text evidence="11 18">Catalyzes the ATP-dependent transfer of a sulfur to tRNA to produce 4-thiouridine in position 8 of tRNAs, which functions as a near-UV photosensor. Also catalyzes the transfer of sulfur to the sulfur carrier protein ThiS, forming ThiS-thiocarboxylate. This is a step in the synthesis of thiazole, in the thiamine biosynthesis pathway. The sulfur is donated as persulfide by IscS.</text>
</comment>
<dbReference type="NCBIfam" id="TIGR00342">
    <property type="entry name" value="tRNA uracil 4-sulfurtransferase ThiI"/>
    <property type="match status" value="1"/>
</dbReference>
<dbReference type="GO" id="GO:0005524">
    <property type="term" value="F:ATP binding"/>
    <property type="evidence" value="ECO:0007669"/>
    <property type="project" value="UniProtKB-UniRule"/>
</dbReference>
<dbReference type="InterPro" id="IPR014729">
    <property type="entry name" value="Rossmann-like_a/b/a_fold"/>
</dbReference>
<evidence type="ECO:0000256" key="8">
    <source>
        <dbReference type="ARBA" id="ARBA00022977"/>
    </source>
</evidence>
<feature type="binding site" evidence="18">
    <location>
        <position position="292"/>
    </location>
    <ligand>
        <name>ATP</name>
        <dbReference type="ChEBI" id="CHEBI:30616"/>
    </ligand>
</feature>
<evidence type="ECO:0000256" key="13">
    <source>
        <dbReference type="ARBA" id="ARBA00066827"/>
    </source>
</evidence>
<evidence type="ECO:0000256" key="16">
    <source>
        <dbReference type="ARBA" id="ARBA00077849"/>
    </source>
</evidence>
<reference evidence="20 21" key="1">
    <citation type="journal article" date="2013" name="Front. Microbiol.">
        <title>The genome of Nitrospina gracilis illuminates the metabolism and evolution of the major marine nitrite oxidizer.</title>
        <authorList>
            <person name="Luecker S."/>
            <person name="Nowka B."/>
            <person name="Rattei T."/>
            <person name="Spieck E."/>
            <person name="and Daims H."/>
        </authorList>
    </citation>
    <scope>NUCLEOTIDE SEQUENCE [LARGE SCALE GENOMIC DNA]</scope>
    <source>
        <strain evidence="20 21">3/211</strain>
    </source>
</reference>
<evidence type="ECO:0000256" key="17">
    <source>
        <dbReference type="ARBA" id="ARBA00080570"/>
    </source>
</evidence>
<dbReference type="InterPro" id="IPR004114">
    <property type="entry name" value="THUMP_dom"/>
</dbReference>
<organism evidence="20 21">
    <name type="scientific">Nitrospina gracilis (strain 3/211)</name>
    <dbReference type="NCBI Taxonomy" id="1266370"/>
    <lineage>
        <taxon>Bacteria</taxon>
        <taxon>Pseudomonadati</taxon>
        <taxon>Nitrospinota/Tectimicrobiota group</taxon>
        <taxon>Nitrospinota</taxon>
        <taxon>Nitrospinia</taxon>
        <taxon>Nitrospinales</taxon>
        <taxon>Nitrospinaceae</taxon>
        <taxon>Nitrospina</taxon>
    </lineage>
</organism>
<comment type="similarity">
    <text evidence="12 18">Belongs to the ThiI family.</text>
</comment>
<feature type="binding site" evidence="18">
    <location>
        <begin position="188"/>
        <end position="189"/>
    </location>
    <ligand>
        <name>ATP</name>
        <dbReference type="ChEBI" id="CHEBI:30616"/>
    </ligand>
</feature>
<evidence type="ECO:0000256" key="3">
    <source>
        <dbReference type="ARBA" id="ARBA00022555"/>
    </source>
</evidence>
<gene>
    <name evidence="18 20" type="primary">thiI</name>
    <name evidence="20" type="ORF">NITGR_610043</name>
</gene>
<dbReference type="GO" id="GO:0004810">
    <property type="term" value="F:CCA tRNA nucleotidyltransferase activity"/>
    <property type="evidence" value="ECO:0007669"/>
    <property type="project" value="InterPro"/>
</dbReference>
<comment type="catalytic activity">
    <reaction evidence="10 18">
        <text>[ThiS sulfur-carrier protein]-C-terminal Gly-Gly-AMP + S-sulfanyl-L-cysteinyl-[cysteine desulfurase] + AH2 = [ThiS sulfur-carrier protein]-C-terminal-Gly-aminoethanethioate + L-cysteinyl-[cysteine desulfurase] + A + AMP + 2 H(+)</text>
        <dbReference type="Rhea" id="RHEA:43340"/>
        <dbReference type="Rhea" id="RHEA-COMP:12157"/>
        <dbReference type="Rhea" id="RHEA-COMP:12158"/>
        <dbReference type="Rhea" id="RHEA-COMP:12910"/>
        <dbReference type="Rhea" id="RHEA-COMP:19908"/>
        <dbReference type="ChEBI" id="CHEBI:13193"/>
        <dbReference type="ChEBI" id="CHEBI:15378"/>
        <dbReference type="ChEBI" id="CHEBI:17499"/>
        <dbReference type="ChEBI" id="CHEBI:29950"/>
        <dbReference type="ChEBI" id="CHEBI:61963"/>
        <dbReference type="ChEBI" id="CHEBI:90618"/>
        <dbReference type="ChEBI" id="CHEBI:232372"/>
        <dbReference type="ChEBI" id="CHEBI:456215"/>
    </reaction>
</comment>
<dbReference type="InterPro" id="IPR049962">
    <property type="entry name" value="THUMP_ThiI"/>
</dbReference>
<evidence type="ECO:0000313" key="21">
    <source>
        <dbReference type="Proteomes" id="UP000011704"/>
    </source>
</evidence>
<keyword evidence="4 18" id="KW-0808">Transferase</keyword>
<evidence type="ECO:0000256" key="18">
    <source>
        <dbReference type="HAMAP-Rule" id="MF_00021"/>
    </source>
</evidence>
<dbReference type="HOGENOM" id="CLU_037952_4_0_0"/>
<evidence type="ECO:0000259" key="19">
    <source>
        <dbReference type="PROSITE" id="PS51165"/>
    </source>
</evidence>
<name>M1Z0P4_NITG3</name>
<dbReference type="InterPro" id="IPR003720">
    <property type="entry name" value="tRNA_STrfase"/>
</dbReference>
<evidence type="ECO:0000256" key="7">
    <source>
        <dbReference type="ARBA" id="ARBA00022884"/>
    </source>
</evidence>
<dbReference type="GO" id="GO:0009228">
    <property type="term" value="P:thiamine biosynthetic process"/>
    <property type="evidence" value="ECO:0007669"/>
    <property type="project" value="UniProtKB-KW"/>
</dbReference>
<dbReference type="UniPathway" id="UPA00060"/>
<evidence type="ECO:0000256" key="12">
    <source>
        <dbReference type="ARBA" id="ARBA00061472"/>
    </source>
</evidence>
<evidence type="ECO:0000256" key="4">
    <source>
        <dbReference type="ARBA" id="ARBA00022679"/>
    </source>
</evidence>
<dbReference type="CDD" id="cd01712">
    <property type="entry name" value="PPase_ThiI"/>
    <property type="match status" value="1"/>
</dbReference>
<dbReference type="PROSITE" id="PS51165">
    <property type="entry name" value="THUMP"/>
    <property type="match status" value="1"/>
</dbReference>